<dbReference type="Pfam" id="PF14534">
    <property type="entry name" value="DUF4440"/>
    <property type="match status" value="1"/>
</dbReference>
<reference evidence="4" key="1">
    <citation type="submission" date="2017-08" db="EMBL/GenBank/DDBJ databases">
        <title>A dynamic microbial community with high functional redundancy inhabits the cold, oxic subseafloor aquifer.</title>
        <authorList>
            <person name="Tully B.J."/>
            <person name="Wheat C.G."/>
            <person name="Glazer B.T."/>
            <person name="Huber J.A."/>
        </authorList>
    </citation>
    <scope>NUCLEOTIDE SEQUENCE [LARGE SCALE GENOMIC DNA]</scope>
</reference>
<organism evidence="3 4">
    <name type="scientific">SAR86 cluster bacterium</name>
    <dbReference type="NCBI Taxonomy" id="2030880"/>
    <lineage>
        <taxon>Bacteria</taxon>
        <taxon>Pseudomonadati</taxon>
        <taxon>Pseudomonadota</taxon>
        <taxon>Gammaproteobacteria</taxon>
        <taxon>SAR86 cluster</taxon>
    </lineage>
</organism>
<feature type="chain" id="PRO_5012630537" description="DUF4440 domain-containing protein" evidence="1">
    <location>
        <begin position="24"/>
        <end position="175"/>
    </location>
</feature>
<gene>
    <name evidence="3" type="ORF">COB20_06395</name>
</gene>
<dbReference type="InterPro" id="IPR027843">
    <property type="entry name" value="DUF4440"/>
</dbReference>
<protein>
    <recommendedName>
        <fullName evidence="2">DUF4440 domain-containing protein</fullName>
    </recommendedName>
</protein>
<evidence type="ECO:0000313" key="3">
    <source>
        <dbReference type="EMBL" id="PCI78629.1"/>
    </source>
</evidence>
<feature type="domain" description="DUF4440" evidence="2">
    <location>
        <begin position="50"/>
        <end position="165"/>
    </location>
</feature>
<dbReference type="EMBL" id="NVUL01000029">
    <property type="protein sequence ID" value="PCI78629.1"/>
    <property type="molecule type" value="Genomic_DNA"/>
</dbReference>
<evidence type="ECO:0000313" key="4">
    <source>
        <dbReference type="Proteomes" id="UP000218767"/>
    </source>
</evidence>
<comment type="caution">
    <text evidence="3">The sequence shown here is derived from an EMBL/GenBank/DDBJ whole genome shotgun (WGS) entry which is preliminary data.</text>
</comment>
<name>A0A2A4X926_9GAMM</name>
<dbReference type="AlphaFoldDB" id="A0A2A4X926"/>
<evidence type="ECO:0000259" key="2">
    <source>
        <dbReference type="Pfam" id="PF14534"/>
    </source>
</evidence>
<feature type="signal peptide" evidence="1">
    <location>
        <begin position="1"/>
        <end position="23"/>
    </location>
</feature>
<dbReference type="Proteomes" id="UP000218767">
    <property type="component" value="Unassembled WGS sequence"/>
</dbReference>
<dbReference type="Gene3D" id="3.10.450.50">
    <property type="match status" value="1"/>
</dbReference>
<accession>A0A2A4X926</accession>
<sequence length="175" mass="19673">MPNRKNLFALFLLTLLATGSVIAAERREVAPFTVFGTPENSTQQQAVENLLDAFKETWATQNVPAHVALFAQDAEWINAYARMFRGTSELEIFLRDQLFPAFDSRVSQEEIRNAKLVSIRYLGDDAAVVHLYTDGSRGESAIPGQEQRRTHIHLVFAEVGAQWKIAHTAIMDARN</sequence>
<dbReference type="InterPro" id="IPR032710">
    <property type="entry name" value="NTF2-like_dom_sf"/>
</dbReference>
<proteinExistence type="predicted"/>
<keyword evidence="1" id="KW-0732">Signal</keyword>
<evidence type="ECO:0000256" key="1">
    <source>
        <dbReference type="SAM" id="SignalP"/>
    </source>
</evidence>
<dbReference type="SUPFAM" id="SSF54427">
    <property type="entry name" value="NTF2-like"/>
    <property type="match status" value="1"/>
</dbReference>